<dbReference type="EMBL" id="BKAU01000004">
    <property type="protein sequence ID" value="GEP97191.1"/>
    <property type="molecule type" value="Genomic_DNA"/>
</dbReference>
<protein>
    <recommendedName>
        <fullName evidence="3">Lipoprotein</fullName>
    </recommendedName>
</protein>
<dbReference type="RefSeq" id="WP_146864524.1">
    <property type="nucleotide sequence ID" value="NZ_BKAU01000004.1"/>
</dbReference>
<organism evidence="1 2">
    <name type="scientific">Chitinophaga cymbidii</name>
    <dbReference type="NCBI Taxonomy" id="1096750"/>
    <lineage>
        <taxon>Bacteria</taxon>
        <taxon>Pseudomonadati</taxon>
        <taxon>Bacteroidota</taxon>
        <taxon>Chitinophagia</taxon>
        <taxon>Chitinophagales</taxon>
        <taxon>Chitinophagaceae</taxon>
        <taxon>Chitinophaga</taxon>
    </lineage>
</organism>
<name>A0A512RNC7_9BACT</name>
<dbReference type="AlphaFoldDB" id="A0A512RNC7"/>
<dbReference type="OrthoDB" id="705669at2"/>
<dbReference type="Proteomes" id="UP000321436">
    <property type="component" value="Unassembled WGS sequence"/>
</dbReference>
<proteinExistence type="predicted"/>
<evidence type="ECO:0008006" key="3">
    <source>
        <dbReference type="Google" id="ProtNLM"/>
    </source>
</evidence>
<comment type="caution">
    <text evidence="1">The sequence shown here is derived from an EMBL/GenBank/DDBJ whole genome shotgun (WGS) entry which is preliminary data.</text>
</comment>
<gene>
    <name evidence="1" type="ORF">CCY01nite_34510</name>
</gene>
<accession>A0A512RNC7</accession>
<keyword evidence="2" id="KW-1185">Reference proteome</keyword>
<sequence>MKYIIIISTALLTIASGCSKSKMENDGDKEDTFTFRAKKNGDHWAVNTALGFRQSNDSTYYVEGWGENNERITFDFKRSPTFTGKLEKFGAGVIVPNCEHCAGIIAKYSLDSTKENRLEIVGFDTIEGRVLGKFSIHLKKDSIYAGPFTEEFNKYEGVFSVVYKETTP</sequence>
<reference evidence="1 2" key="1">
    <citation type="submission" date="2019-07" db="EMBL/GenBank/DDBJ databases">
        <title>Whole genome shotgun sequence of Chitinophaga cymbidii NBRC 109752.</title>
        <authorList>
            <person name="Hosoyama A."/>
            <person name="Uohara A."/>
            <person name="Ohji S."/>
            <person name="Ichikawa N."/>
        </authorList>
    </citation>
    <scope>NUCLEOTIDE SEQUENCE [LARGE SCALE GENOMIC DNA]</scope>
    <source>
        <strain evidence="1 2">NBRC 109752</strain>
    </source>
</reference>
<evidence type="ECO:0000313" key="1">
    <source>
        <dbReference type="EMBL" id="GEP97191.1"/>
    </source>
</evidence>
<dbReference type="PROSITE" id="PS51257">
    <property type="entry name" value="PROKAR_LIPOPROTEIN"/>
    <property type="match status" value="1"/>
</dbReference>
<evidence type="ECO:0000313" key="2">
    <source>
        <dbReference type="Proteomes" id="UP000321436"/>
    </source>
</evidence>